<evidence type="ECO:0000313" key="11">
    <source>
        <dbReference type="EMBL" id="KEI68708.1"/>
    </source>
</evidence>
<dbReference type="InterPro" id="IPR045022">
    <property type="entry name" value="KDSR-like"/>
</dbReference>
<name>A0A073CLV8_PLAA1</name>
<dbReference type="AlphaFoldDB" id="A0A073CLV8"/>
<comment type="similarity">
    <text evidence="10">Belongs to the short-chain dehydrogenases/reductases (SDR) family.</text>
</comment>
<dbReference type="Gene3D" id="3.40.50.720">
    <property type="entry name" value="NAD(P)-binding Rossmann-like Domain"/>
    <property type="match status" value="1"/>
</dbReference>
<dbReference type="Pfam" id="PF00106">
    <property type="entry name" value="adh_short"/>
    <property type="match status" value="1"/>
</dbReference>
<dbReference type="Proteomes" id="UP000027395">
    <property type="component" value="Chromosome"/>
</dbReference>
<evidence type="ECO:0000256" key="2">
    <source>
        <dbReference type="ARBA" id="ARBA00004760"/>
    </source>
</evidence>
<dbReference type="PRINTS" id="PR00080">
    <property type="entry name" value="SDRFAMILY"/>
</dbReference>
<keyword evidence="7 11" id="KW-0560">Oxidoreductase</keyword>
<organism evidence="11 12">
    <name type="scientific">Planktothrix agardhii (strain NIVA-CYA 126/8)</name>
    <dbReference type="NCBI Taxonomy" id="388467"/>
    <lineage>
        <taxon>Bacteria</taxon>
        <taxon>Bacillati</taxon>
        <taxon>Cyanobacteriota</taxon>
        <taxon>Cyanophyceae</taxon>
        <taxon>Oscillatoriophycideae</taxon>
        <taxon>Oscillatoriales</taxon>
        <taxon>Microcoleaceae</taxon>
        <taxon>Planktothrix</taxon>
    </lineage>
</organism>
<evidence type="ECO:0000256" key="5">
    <source>
        <dbReference type="ARBA" id="ARBA00022857"/>
    </source>
</evidence>
<keyword evidence="8" id="KW-0443">Lipid metabolism</keyword>
<gene>
    <name evidence="11" type="ORF">A19Y_3992</name>
</gene>
<evidence type="ECO:0000313" key="12">
    <source>
        <dbReference type="Proteomes" id="UP000027395"/>
    </source>
</evidence>
<comment type="subcellular location">
    <subcellularLocation>
        <location evidence="1">Endoplasmic reticulum</location>
    </subcellularLocation>
</comment>
<dbReference type="PRINTS" id="PR00081">
    <property type="entry name" value="GDHRDH"/>
</dbReference>
<evidence type="ECO:0000256" key="7">
    <source>
        <dbReference type="ARBA" id="ARBA00023002"/>
    </source>
</evidence>
<keyword evidence="5" id="KW-0521">NADP</keyword>
<dbReference type="InterPro" id="IPR002347">
    <property type="entry name" value="SDR_fam"/>
</dbReference>
<evidence type="ECO:0000256" key="6">
    <source>
        <dbReference type="ARBA" id="ARBA00022919"/>
    </source>
</evidence>
<evidence type="ECO:0000256" key="3">
    <source>
        <dbReference type="ARBA" id="ARBA00004991"/>
    </source>
</evidence>
<dbReference type="eggNOG" id="COG1028">
    <property type="taxonomic scope" value="Bacteria"/>
</dbReference>
<protein>
    <recommendedName>
        <fullName evidence="9">3-dehydrosphinganine reductase</fullName>
        <ecNumber evidence="9">1.1.1.102</ecNumber>
    </recommendedName>
</protein>
<reference evidence="11 12" key="1">
    <citation type="journal article" date="2014" name="Appl. Environ. Microbiol.">
        <title>Elucidation of insertion elements encoded on plasmids and in vitro construction of shuttle vectors from the toxic cyanobacterium Planktothrix.</title>
        <authorList>
            <person name="Christiansen G."/>
            <person name="Goesmann A."/>
            <person name="Kurmayer R."/>
        </authorList>
    </citation>
    <scope>NUCLEOTIDE SEQUENCE [LARGE SCALE GENOMIC DNA]</scope>
    <source>
        <strain evidence="11 12">NIVA-CYA 126/8</strain>
    </source>
</reference>
<keyword evidence="12" id="KW-1185">Reference proteome</keyword>
<dbReference type="HOGENOM" id="CLU_010194_3_2_3"/>
<dbReference type="SUPFAM" id="SSF51735">
    <property type="entry name" value="NAD(P)-binding Rossmann-fold domains"/>
    <property type="match status" value="1"/>
</dbReference>
<evidence type="ECO:0000256" key="9">
    <source>
        <dbReference type="ARBA" id="ARBA00026112"/>
    </source>
</evidence>
<comment type="pathway">
    <text evidence="2">Lipid metabolism; sphingolipid metabolism.</text>
</comment>
<sequence length="290" mass="32144">MIYSLIKKDFASTSSIYCVCMNFNQKNIIITGGSSGIGKATAQLLASLGANLTIIARNQKTLDQAKIEIEAVKLSQNQKVFTLSADVSVREEVENIIETAINLLGSVDILILSAGMAYPGYFQELPIEIFEQTMAVNYWGSLYCIREILPKMIEQKYGKIIIVSSGAGLIGIYGYTTYSPTKFALRGLAESLRGELKPLGIQVSIVYPPDTNTPQLISENRTKPLETKAITGTVKPWEAEDIAQEIIRGINKNKFAIAPGLEMKFLNYFHSLLFPLLNRYFDRLIQSIKG</sequence>
<accession>A0A073CLV8</accession>
<dbReference type="PATRIC" id="fig|388467.6.peg.3932"/>
<evidence type="ECO:0000256" key="10">
    <source>
        <dbReference type="RuleBase" id="RU000363"/>
    </source>
</evidence>
<evidence type="ECO:0000256" key="4">
    <source>
        <dbReference type="ARBA" id="ARBA00022824"/>
    </source>
</evidence>
<comment type="pathway">
    <text evidence="3">Sphingolipid metabolism.</text>
</comment>
<dbReference type="PANTHER" id="PTHR43550">
    <property type="entry name" value="3-KETODIHYDROSPHINGOSINE REDUCTASE"/>
    <property type="match status" value="1"/>
</dbReference>
<dbReference type="PANTHER" id="PTHR43550:SF3">
    <property type="entry name" value="3-KETODIHYDROSPHINGOSINE REDUCTASE"/>
    <property type="match status" value="1"/>
</dbReference>
<dbReference type="EMBL" id="CM002803">
    <property type="protein sequence ID" value="KEI68708.1"/>
    <property type="molecule type" value="Genomic_DNA"/>
</dbReference>
<dbReference type="GO" id="GO:0016020">
    <property type="term" value="C:membrane"/>
    <property type="evidence" value="ECO:0007669"/>
    <property type="project" value="GOC"/>
</dbReference>
<dbReference type="GO" id="GO:0047560">
    <property type="term" value="F:3-dehydrosphinganine reductase activity"/>
    <property type="evidence" value="ECO:0007669"/>
    <property type="project" value="UniProtKB-EC"/>
</dbReference>
<dbReference type="GO" id="GO:0006666">
    <property type="term" value="P:3-keto-sphinganine metabolic process"/>
    <property type="evidence" value="ECO:0007669"/>
    <property type="project" value="InterPro"/>
</dbReference>
<dbReference type="InterPro" id="IPR036291">
    <property type="entry name" value="NAD(P)-bd_dom_sf"/>
</dbReference>
<keyword evidence="4" id="KW-0256">Endoplasmic reticulum</keyword>
<dbReference type="CDD" id="cd08939">
    <property type="entry name" value="KDSR-like_SDR_c"/>
    <property type="match status" value="1"/>
</dbReference>
<keyword evidence="6" id="KW-0746">Sphingolipid metabolism</keyword>
<dbReference type="STRING" id="388467.A19Y_3992"/>
<dbReference type="FunFam" id="3.40.50.720:FF:000468">
    <property type="entry name" value="Short-chain dehydrogenase, putative"/>
    <property type="match status" value="1"/>
</dbReference>
<proteinExistence type="inferred from homology"/>
<evidence type="ECO:0000256" key="1">
    <source>
        <dbReference type="ARBA" id="ARBA00004240"/>
    </source>
</evidence>
<dbReference type="EC" id="1.1.1.102" evidence="9"/>
<dbReference type="GO" id="GO:0030148">
    <property type="term" value="P:sphingolipid biosynthetic process"/>
    <property type="evidence" value="ECO:0007669"/>
    <property type="project" value="InterPro"/>
</dbReference>
<evidence type="ECO:0000256" key="8">
    <source>
        <dbReference type="ARBA" id="ARBA00023098"/>
    </source>
</evidence>